<sequence>MSVTGQLECVDAQDAFERLTQRPSDLWGQSLADLLLSGEFREEGRTISISNHINSRFHYVTGPTNPHALLNLLSKISVTGTQFKFSGKSQSSNEAVNLGKATDNKTQMRVNISSSKSVQGSERMKNMNIKLLKSVKSSYLAFKSSPHLKSLSVKSKKLVVVKSPRSYIDSAFEDFCEQMTIKDLEEAVKHHKAVAAVDRLNYHHAESLEELAAAKNILVEQLMVLEEMLELRLSERRSNYPQFEILIISDKIQLPLFLTSMKHQLLQLQNLWTRFIAQPRLFTFTLEASVLSVAIIYIARFQALSKDKSVPAFATRPIIIISPKADRWMALFRLVIPMKELQEVMGGLFALDDGISSNGAFYIHSNRDN</sequence>
<dbReference type="OrthoDB" id="10418664at2759"/>
<dbReference type="AlphaFoldDB" id="A0A1Y2CBX5"/>
<evidence type="ECO:0000313" key="1">
    <source>
        <dbReference type="EMBL" id="ORY44533.1"/>
    </source>
</evidence>
<accession>A0A1Y2CBX5</accession>
<gene>
    <name evidence="1" type="ORF">BCR33DRAFT_850602</name>
</gene>
<dbReference type="EMBL" id="MCGO01000022">
    <property type="protein sequence ID" value="ORY44533.1"/>
    <property type="molecule type" value="Genomic_DNA"/>
</dbReference>
<dbReference type="Proteomes" id="UP000193642">
    <property type="component" value="Unassembled WGS sequence"/>
</dbReference>
<reference evidence="1 2" key="1">
    <citation type="submission" date="2016-07" db="EMBL/GenBank/DDBJ databases">
        <title>Pervasive Adenine N6-methylation of Active Genes in Fungi.</title>
        <authorList>
            <consortium name="DOE Joint Genome Institute"/>
            <person name="Mondo S.J."/>
            <person name="Dannebaum R.O."/>
            <person name="Kuo R.C."/>
            <person name="Labutti K."/>
            <person name="Haridas S."/>
            <person name="Kuo A."/>
            <person name="Salamov A."/>
            <person name="Ahrendt S.R."/>
            <person name="Lipzen A."/>
            <person name="Sullivan W."/>
            <person name="Andreopoulos W.B."/>
            <person name="Clum A."/>
            <person name="Lindquist E."/>
            <person name="Daum C."/>
            <person name="Ramamoorthy G.K."/>
            <person name="Gryganskyi A."/>
            <person name="Culley D."/>
            <person name="Magnuson J.K."/>
            <person name="James T.Y."/>
            <person name="O'Malley M.A."/>
            <person name="Stajich J.E."/>
            <person name="Spatafora J.W."/>
            <person name="Visel A."/>
            <person name="Grigoriev I.V."/>
        </authorList>
    </citation>
    <scope>NUCLEOTIDE SEQUENCE [LARGE SCALE GENOMIC DNA]</scope>
    <source>
        <strain evidence="1 2">JEL800</strain>
    </source>
</reference>
<organism evidence="1 2">
    <name type="scientific">Rhizoclosmatium globosum</name>
    <dbReference type="NCBI Taxonomy" id="329046"/>
    <lineage>
        <taxon>Eukaryota</taxon>
        <taxon>Fungi</taxon>
        <taxon>Fungi incertae sedis</taxon>
        <taxon>Chytridiomycota</taxon>
        <taxon>Chytridiomycota incertae sedis</taxon>
        <taxon>Chytridiomycetes</taxon>
        <taxon>Chytridiales</taxon>
        <taxon>Chytriomycetaceae</taxon>
        <taxon>Rhizoclosmatium</taxon>
    </lineage>
</organism>
<name>A0A1Y2CBX5_9FUNG</name>
<keyword evidence="2" id="KW-1185">Reference proteome</keyword>
<protein>
    <submittedName>
        <fullName evidence="1">Uncharacterized protein</fullName>
    </submittedName>
</protein>
<evidence type="ECO:0000313" key="2">
    <source>
        <dbReference type="Proteomes" id="UP000193642"/>
    </source>
</evidence>
<comment type="caution">
    <text evidence="1">The sequence shown here is derived from an EMBL/GenBank/DDBJ whole genome shotgun (WGS) entry which is preliminary data.</text>
</comment>
<proteinExistence type="predicted"/>